<keyword evidence="5" id="KW-0804">Transcription</keyword>
<dbReference type="Pfam" id="PF00808">
    <property type="entry name" value="CBFD_NFYB_HMF"/>
    <property type="match status" value="1"/>
</dbReference>
<dbReference type="GO" id="GO:0016602">
    <property type="term" value="C:CCAAT-binding factor complex"/>
    <property type="evidence" value="ECO:0007669"/>
    <property type="project" value="InterPro"/>
</dbReference>
<dbReference type="AlphaFoldDB" id="A0AA36EBQ6"/>
<evidence type="ECO:0000313" key="9">
    <source>
        <dbReference type="Proteomes" id="UP001177003"/>
    </source>
</evidence>
<dbReference type="Gene3D" id="1.10.20.10">
    <property type="entry name" value="Histone, subunit A"/>
    <property type="match status" value="1"/>
</dbReference>
<feature type="domain" description="Transcription factor CBF/NF-Y/archaeal histone" evidence="7">
    <location>
        <begin position="109"/>
        <end position="144"/>
    </location>
</feature>
<evidence type="ECO:0000256" key="1">
    <source>
        <dbReference type="ARBA" id="ARBA00009053"/>
    </source>
</evidence>
<dbReference type="InterPro" id="IPR027113">
    <property type="entry name" value="Transc_fact_NFYB/HAP3"/>
</dbReference>
<name>A0AA36EBQ6_LACSI</name>
<evidence type="ECO:0000256" key="6">
    <source>
        <dbReference type="SAM" id="MobiDB-lite"/>
    </source>
</evidence>
<evidence type="ECO:0000313" key="8">
    <source>
        <dbReference type="EMBL" id="CAI9289602.1"/>
    </source>
</evidence>
<feature type="region of interest" description="Disordered" evidence="6">
    <location>
        <begin position="31"/>
        <end position="52"/>
    </location>
</feature>
<dbReference type="PANTHER" id="PTHR11064:SF141">
    <property type="entry name" value="NUCLEAR TRANSCRIPTION FACTOR Y SUBUNIT B-1"/>
    <property type="match status" value="1"/>
</dbReference>
<sequence>MCHVIVLATSKHINGVVANVKKTSTKDKTTSTTWSHLIDHSPSPEKTPSTTTKPTVLIQLTRELLFSRLKFTKFSPLIGFSYWNGGRSVESRREWGSEPEVVERAGTGQECVSEFISFITSEASDKCLKEKRKTINGDDLLWAMATLGFEDYIEPLKAYLIRYREIEGDTKGSGRKEGVQLQPEHDEGFYSQGLSYGDSQQQGHLLMVPMQGTDTVAETHQTPTVLIVDTTCNEPSRAQIYEFFSLDRLGFWVWNGGRRSVEFRRELEWGV</sequence>
<dbReference type="InterPro" id="IPR009072">
    <property type="entry name" value="Histone-fold"/>
</dbReference>
<dbReference type="PANTHER" id="PTHR11064">
    <property type="entry name" value="CCAAT-BINDING TRANSCRIPTION FACTOR-RELATED"/>
    <property type="match status" value="1"/>
</dbReference>
<protein>
    <recommendedName>
        <fullName evidence="7">Transcription factor CBF/NF-Y/archaeal histone domain-containing protein</fullName>
    </recommendedName>
</protein>
<gene>
    <name evidence="8" type="ORF">LSALG_LOCUS28832</name>
</gene>
<organism evidence="8 9">
    <name type="scientific">Lactuca saligna</name>
    <name type="common">Willowleaf lettuce</name>
    <dbReference type="NCBI Taxonomy" id="75948"/>
    <lineage>
        <taxon>Eukaryota</taxon>
        <taxon>Viridiplantae</taxon>
        <taxon>Streptophyta</taxon>
        <taxon>Embryophyta</taxon>
        <taxon>Tracheophyta</taxon>
        <taxon>Spermatophyta</taxon>
        <taxon>Magnoliopsida</taxon>
        <taxon>eudicotyledons</taxon>
        <taxon>Gunneridae</taxon>
        <taxon>Pentapetalae</taxon>
        <taxon>asterids</taxon>
        <taxon>campanulids</taxon>
        <taxon>Asterales</taxon>
        <taxon>Asteraceae</taxon>
        <taxon>Cichorioideae</taxon>
        <taxon>Cichorieae</taxon>
        <taxon>Lactucinae</taxon>
        <taxon>Lactuca</taxon>
    </lineage>
</organism>
<evidence type="ECO:0000256" key="5">
    <source>
        <dbReference type="ARBA" id="ARBA00023163"/>
    </source>
</evidence>
<evidence type="ECO:0000256" key="3">
    <source>
        <dbReference type="ARBA" id="ARBA00023125"/>
    </source>
</evidence>
<evidence type="ECO:0000256" key="4">
    <source>
        <dbReference type="ARBA" id="ARBA00023159"/>
    </source>
</evidence>
<proteinExistence type="inferred from homology"/>
<dbReference type="Proteomes" id="UP001177003">
    <property type="component" value="Chromosome 6"/>
</dbReference>
<dbReference type="PRINTS" id="PR00615">
    <property type="entry name" value="CCAATSUBUNTA"/>
</dbReference>
<dbReference type="EMBL" id="OX465082">
    <property type="protein sequence ID" value="CAI9289602.1"/>
    <property type="molecule type" value="Genomic_DNA"/>
</dbReference>
<accession>A0AA36EBQ6</accession>
<dbReference type="CDD" id="cd22907">
    <property type="entry name" value="HFD_NFYB"/>
    <property type="match status" value="1"/>
</dbReference>
<dbReference type="InterPro" id="IPR003956">
    <property type="entry name" value="Transcrpt_fac_NFYB/HAP3_CS"/>
</dbReference>
<keyword evidence="2" id="KW-0805">Transcription regulation</keyword>
<dbReference type="InterPro" id="IPR003958">
    <property type="entry name" value="CBFA_NFYB_domain"/>
</dbReference>
<dbReference type="GO" id="GO:0000978">
    <property type="term" value="F:RNA polymerase II cis-regulatory region sequence-specific DNA binding"/>
    <property type="evidence" value="ECO:0007669"/>
    <property type="project" value="TreeGrafter"/>
</dbReference>
<evidence type="ECO:0000259" key="7">
    <source>
        <dbReference type="Pfam" id="PF00808"/>
    </source>
</evidence>
<dbReference type="GO" id="GO:0046982">
    <property type="term" value="F:protein heterodimerization activity"/>
    <property type="evidence" value="ECO:0007669"/>
    <property type="project" value="InterPro"/>
</dbReference>
<reference evidence="8" key="1">
    <citation type="submission" date="2023-04" db="EMBL/GenBank/DDBJ databases">
        <authorList>
            <person name="Vijverberg K."/>
            <person name="Xiong W."/>
            <person name="Schranz E."/>
        </authorList>
    </citation>
    <scope>NUCLEOTIDE SEQUENCE</scope>
</reference>
<dbReference type="SUPFAM" id="SSF47113">
    <property type="entry name" value="Histone-fold"/>
    <property type="match status" value="1"/>
</dbReference>
<keyword evidence="4" id="KW-0010">Activator</keyword>
<keyword evidence="3" id="KW-0238">DNA-binding</keyword>
<keyword evidence="9" id="KW-1185">Reference proteome</keyword>
<dbReference type="GO" id="GO:0001228">
    <property type="term" value="F:DNA-binding transcription activator activity, RNA polymerase II-specific"/>
    <property type="evidence" value="ECO:0007669"/>
    <property type="project" value="InterPro"/>
</dbReference>
<comment type="similarity">
    <text evidence="1">Belongs to the NFYB/HAP3 subunit family.</text>
</comment>
<dbReference type="PROSITE" id="PS00685">
    <property type="entry name" value="NFYB_HAP3"/>
    <property type="match status" value="1"/>
</dbReference>
<evidence type="ECO:0000256" key="2">
    <source>
        <dbReference type="ARBA" id="ARBA00023015"/>
    </source>
</evidence>